<dbReference type="PROSITE" id="PS51724">
    <property type="entry name" value="SPOR"/>
    <property type="match status" value="1"/>
</dbReference>
<keyword evidence="1" id="KW-0812">Transmembrane</keyword>
<dbReference type="InterPro" id="IPR036680">
    <property type="entry name" value="SPOR-like_sf"/>
</dbReference>
<evidence type="ECO:0000259" key="2">
    <source>
        <dbReference type="PROSITE" id="PS51724"/>
    </source>
</evidence>
<sequence length="718" mass="80028">MILTYKKLSIVILCFVVMTSFIVTPFFIQTAEANERISERLIRVGLLMLQGGHNEVVSYVTLSSQNGMEITQPQQSTPIMTLAANEEMLFHLDNFYLLFEETTDLKRAQTVHSALVAGNYKPVIIEESVLGESKYQVILGAYASIADAQTMRNKIQTELSYVSTIRGAFRLQSGAYNDIQTAQSMISNLRVKGFEAYLVTSRQNGNFVYRVWIGNEESAAAREVLLTKLKLAFVGQEFINAQSTEGYLLQKQANIAGKSSKVGIIPVNTSKIITRPLLNGNVPTIKVNERFNRQYRGLIELTAHNQQLAVINELPMDQYLYGVVPREMATGWPMEALKTQAVIARTFAMGRNGYVIAHVVDDVKDQAYWGFSIEATDTNLAVDQTRGQVLRTATGALAQTFYSSNAGGMSAQGVEVWGNNIAYLNPVDSSFDSVVLDRISKWYRVMLSNGMTGYIHANYVNPTGEVNQAGFRRATINGMNVNVRANADIYHESLTRVNTGEKVVIFDEVYENNAYQWSKGPYTPIQMRDMINANQRSTNPMIQNPVTSLVVSQRGPSGRVMQVRANGNVVSVSSPDAHRSLFRDQNGSLRSTRFEIDARGSYSILGANGQKMSYPQSDTPAVLYAIDQSSINATVQPKLVNNNSNDFLILNKEKKIRVATKRQDYVFNGFGFGHGFGLSQWGAYGMAMAKNSQGQPLYTYQDILHHYYSRDVYLSPIE</sequence>
<protein>
    <recommendedName>
        <fullName evidence="2">SPOR domain-containing protein</fullName>
    </recommendedName>
</protein>
<dbReference type="InterPro" id="IPR013486">
    <property type="entry name" value="SpoIID/LytB"/>
</dbReference>
<gene>
    <name evidence="3" type="ORF">BHU72_08595</name>
</gene>
<dbReference type="Proteomes" id="UP000095255">
    <property type="component" value="Unassembled WGS sequence"/>
</dbReference>
<comment type="caution">
    <text evidence="3">The sequence shown here is derived from an EMBL/GenBank/DDBJ whole genome shotgun (WGS) entry which is preliminary data.</text>
</comment>
<evidence type="ECO:0000313" key="4">
    <source>
        <dbReference type="Proteomes" id="UP000095255"/>
    </source>
</evidence>
<dbReference type="RefSeq" id="WP_069702983.1">
    <property type="nucleotide sequence ID" value="NZ_MJAT01000037.1"/>
</dbReference>
<keyword evidence="4" id="KW-1185">Reference proteome</keyword>
<evidence type="ECO:0000313" key="3">
    <source>
        <dbReference type="EMBL" id="OEH84556.1"/>
    </source>
</evidence>
<dbReference type="NCBIfam" id="TIGR02669">
    <property type="entry name" value="SpoIID_LytB"/>
    <property type="match status" value="1"/>
</dbReference>
<accession>A0A1E5L396</accession>
<dbReference type="InterPro" id="IPR013693">
    <property type="entry name" value="SpoIID/LytB_N"/>
</dbReference>
<proteinExistence type="predicted"/>
<dbReference type="OrthoDB" id="9794671at2"/>
<dbReference type="Gene3D" id="3.30.70.1070">
    <property type="entry name" value="Sporulation related repeat"/>
    <property type="match status" value="1"/>
</dbReference>
<dbReference type="EMBL" id="MJAT01000037">
    <property type="protein sequence ID" value="OEH84556.1"/>
    <property type="molecule type" value="Genomic_DNA"/>
</dbReference>
<dbReference type="AlphaFoldDB" id="A0A1E5L396"/>
<dbReference type="STRING" id="1390249.BHU72_08595"/>
<reference evidence="3 4" key="1">
    <citation type="submission" date="2016-09" db="EMBL/GenBank/DDBJ databases">
        <title>Desulfuribacillus arsenicus sp. nov., an obligately anaerobic, dissimilatory arsenic- and antimonate-reducing bacterium isolated from anoxic sediments.</title>
        <authorList>
            <person name="Abin C.A."/>
            <person name="Hollibaugh J.T."/>
        </authorList>
    </citation>
    <scope>NUCLEOTIDE SEQUENCE [LARGE SCALE GENOMIC DNA]</scope>
    <source>
        <strain evidence="3 4">MLFW-2</strain>
    </source>
</reference>
<dbReference type="SUPFAM" id="SSF110997">
    <property type="entry name" value="Sporulation related repeat"/>
    <property type="match status" value="1"/>
</dbReference>
<dbReference type="InterPro" id="IPR007730">
    <property type="entry name" value="SPOR-like_dom"/>
</dbReference>
<name>A0A1E5L396_9FIRM</name>
<dbReference type="GO" id="GO:0030435">
    <property type="term" value="P:sporulation resulting in formation of a cellular spore"/>
    <property type="evidence" value="ECO:0007669"/>
    <property type="project" value="InterPro"/>
</dbReference>
<keyword evidence="1" id="KW-1133">Transmembrane helix</keyword>
<keyword evidence="1" id="KW-0472">Membrane</keyword>
<dbReference type="Pfam" id="PF08486">
    <property type="entry name" value="SpoIID"/>
    <property type="match status" value="1"/>
</dbReference>
<feature type="transmembrane region" description="Helical" evidence="1">
    <location>
        <begin position="7"/>
        <end position="28"/>
    </location>
</feature>
<evidence type="ECO:0000256" key="1">
    <source>
        <dbReference type="SAM" id="Phobius"/>
    </source>
</evidence>
<feature type="domain" description="SPOR" evidence="2">
    <location>
        <begin position="163"/>
        <end position="242"/>
    </location>
</feature>
<dbReference type="GO" id="GO:0042834">
    <property type="term" value="F:peptidoglycan binding"/>
    <property type="evidence" value="ECO:0007669"/>
    <property type="project" value="InterPro"/>
</dbReference>
<dbReference type="Pfam" id="PF05036">
    <property type="entry name" value="SPOR"/>
    <property type="match status" value="1"/>
</dbReference>
<organism evidence="3 4">
    <name type="scientific">Desulfuribacillus stibiiarsenatis</name>
    <dbReference type="NCBI Taxonomy" id="1390249"/>
    <lineage>
        <taxon>Bacteria</taxon>
        <taxon>Bacillati</taxon>
        <taxon>Bacillota</taxon>
        <taxon>Desulfuribacillia</taxon>
        <taxon>Desulfuribacillales</taxon>
        <taxon>Desulfuribacillaceae</taxon>
        <taxon>Desulfuribacillus</taxon>
    </lineage>
</organism>